<dbReference type="RefSeq" id="WP_232468139.1">
    <property type="nucleotide sequence ID" value="NZ_CP021111.1"/>
</dbReference>
<accession>A0A1W6ZA38</accession>
<dbReference type="Proteomes" id="UP000194161">
    <property type="component" value="Chromosome"/>
</dbReference>
<name>A0A1W6ZA38_9BORD</name>
<sequence>MSNIASHQRTLFVYTEEQRGNQLVESVVVGMFSDVAGAEKLIVVKDPHSGLQFVYRVQHDTNNLDAAAITDLPPASFDGRGSTQINGMNYRLGTADNAMRLLRGKVKWIQDKGCVLSVLLQNAAARRANFISRSIHRDRVTQVPNGVPVEYLADRDANGDGGSAPVAETAVPAAHAEGDAQA</sequence>
<organism evidence="2 3">
    <name type="scientific">Bordetella genomosp. 13</name>
    <dbReference type="NCBI Taxonomy" id="463040"/>
    <lineage>
        <taxon>Bacteria</taxon>
        <taxon>Pseudomonadati</taxon>
        <taxon>Pseudomonadota</taxon>
        <taxon>Betaproteobacteria</taxon>
        <taxon>Burkholderiales</taxon>
        <taxon>Alcaligenaceae</taxon>
        <taxon>Bordetella</taxon>
    </lineage>
</organism>
<protein>
    <submittedName>
        <fullName evidence="2">Uncharacterized protein</fullName>
    </submittedName>
</protein>
<keyword evidence="3" id="KW-1185">Reference proteome</keyword>
<dbReference type="KEGG" id="bgm:CAL15_06735"/>
<evidence type="ECO:0000313" key="3">
    <source>
        <dbReference type="Proteomes" id="UP000194161"/>
    </source>
</evidence>
<proteinExistence type="predicted"/>
<feature type="region of interest" description="Disordered" evidence="1">
    <location>
        <begin position="155"/>
        <end position="182"/>
    </location>
</feature>
<evidence type="ECO:0000313" key="2">
    <source>
        <dbReference type="EMBL" id="ARP94105.1"/>
    </source>
</evidence>
<dbReference type="AlphaFoldDB" id="A0A1W6ZA38"/>
<evidence type="ECO:0000256" key="1">
    <source>
        <dbReference type="SAM" id="MobiDB-lite"/>
    </source>
</evidence>
<gene>
    <name evidence="2" type="ORF">CAL15_06735</name>
</gene>
<dbReference type="EMBL" id="CP021111">
    <property type="protein sequence ID" value="ARP94105.1"/>
    <property type="molecule type" value="Genomic_DNA"/>
</dbReference>
<reference evidence="2 3" key="1">
    <citation type="submission" date="2017-05" db="EMBL/GenBank/DDBJ databases">
        <title>Complete and WGS of Bordetella genogroups.</title>
        <authorList>
            <person name="Spilker T."/>
            <person name="LiPuma J."/>
        </authorList>
    </citation>
    <scope>NUCLEOTIDE SEQUENCE [LARGE SCALE GENOMIC DNA]</scope>
    <source>
        <strain evidence="2 3">AU7206</strain>
    </source>
</reference>
<dbReference type="STRING" id="463040.CAL15_06735"/>